<feature type="non-terminal residue" evidence="2">
    <location>
        <position position="1"/>
    </location>
</feature>
<sequence length="71" mass="7751">LPRQKNPLYNAGAFRFELTFPSGYPMAPPRATLRTPIYHPGVDPQGGVCQPLTDPQHWSVTTRAIDGECGG</sequence>
<proteinExistence type="predicted"/>
<dbReference type="EMBL" id="VWZJ01011229">
    <property type="protein sequence ID" value="NXG64726.1"/>
    <property type="molecule type" value="Genomic_DNA"/>
</dbReference>
<dbReference type="InterPro" id="IPR016135">
    <property type="entry name" value="UBQ-conjugating_enzyme/RWD"/>
</dbReference>
<gene>
    <name evidence="2" type="primary">Ube2l5</name>
    <name evidence="2" type="ORF">HEMCOM_R15064</name>
</gene>
<dbReference type="AlphaFoldDB" id="A0A7K9DJ12"/>
<feature type="non-terminal residue" evidence="2">
    <location>
        <position position="71"/>
    </location>
</feature>
<dbReference type="OrthoDB" id="9973183at2759"/>
<evidence type="ECO:0000313" key="3">
    <source>
        <dbReference type="Proteomes" id="UP000518305"/>
    </source>
</evidence>
<dbReference type="InterPro" id="IPR000608">
    <property type="entry name" value="UBC"/>
</dbReference>
<dbReference type="Gene3D" id="3.10.110.10">
    <property type="entry name" value="Ubiquitin Conjugating Enzyme"/>
    <property type="match status" value="1"/>
</dbReference>
<accession>A0A7K9DJ12</accession>
<name>A0A7K9DJ12_9AVES</name>
<dbReference type="PANTHER" id="PTHR24068">
    <property type="entry name" value="UBIQUITIN-CONJUGATING ENZYME E2"/>
    <property type="match status" value="1"/>
</dbReference>
<dbReference type="Pfam" id="PF00179">
    <property type="entry name" value="UQ_con"/>
    <property type="match status" value="1"/>
</dbReference>
<dbReference type="SUPFAM" id="SSF54495">
    <property type="entry name" value="UBC-like"/>
    <property type="match status" value="1"/>
</dbReference>
<dbReference type="Proteomes" id="UP000518305">
    <property type="component" value="Unassembled WGS sequence"/>
</dbReference>
<organism evidence="2 3">
    <name type="scientific">Hemiprocne comata</name>
    <dbReference type="NCBI Taxonomy" id="243314"/>
    <lineage>
        <taxon>Eukaryota</taxon>
        <taxon>Metazoa</taxon>
        <taxon>Chordata</taxon>
        <taxon>Craniata</taxon>
        <taxon>Vertebrata</taxon>
        <taxon>Euteleostomi</taxon>
        <taxon>Archelosauria</taxon>
        <taxon>Archosauria</taxon>
        <taxon>Dinosauria</taxon>
        <taxon>Saurischia</taxon>
        <taxon>Theropoda</taxon>
        <taxon>Coelurosauria</taxon>
        <taxon>Aves</taxon>
        <taxon>Neognathae</taxon>
        <taxon>Neoaves</taxon>
        <taxon>Strisores</taxon>
        <taxon>Apodiformes</taxon>
        <taxon>Apodidae</taxon>
        <taxon>Hemiprocninae</taxon>
        <taxon>Hemiprocne</taxon>
    </lineage>
</organism>
<evidence type="ECO:0000259" key="1">
    <source>
        <dbReference type="PROSITE" id="PS50127"/>
    </source>
</evidence>
<reference evidence="2 3" key="1">
    <citation type="submission" date="2019-09" db="EMBL/GenBank/DDBJ databases">
        <title>Bird 10,000 Genomes (B10K) Project - Family phase.</title>
        <authorList>
            <person name="Zhang G."/>
        </authorList>
    </citation>
    <scope>NUCLEOTIDE SEQUENCE [LARGE SCALE GENOMIC DNA]</scope>
    <source>
        <strain evidence="2">B10K-DU-001-23</strain>
        <tissue evidence="2">Muscle</tissue>
    </source>
</reference>
<keyword evidence="3" id="KW-1185">Reference proteome</keyword>
<comment type="caution">
    <text evidence="2">The sequence shown here is derived from an EMBL/GenBank/DDBJ whole genome shotgun (WGS) entry which is preliminary data.</text>
</comment>
<feature type="domain" description="UBC core" evidence="1">
    <location>
        <begin position="1"/>
        <end position="71"/>
    </location>
</feature>
<protein>
    <submittedName>
        <fullName evidence="2">UB2L5 enzyme</fullName>
    </submittedName>
</protein>
<dbReference type="PROSITE" id="PS50127">
    <property type="entry name" value="UBC_2"/>
    <property type="match status" value="1"/>
</dbReference>
<evidence type="ECO:0000313" key="2">
    <source>
        <dbReference type="EMBL" id="NXG64726.1"/>
    </source>
</evidence>